<keyword evidence="1" id="KW-0732">Signal</keyword>
<feature type="signal peptide" evidence="1">
    <location>
        <begin position="1"/>
        <end position="18"/>
    </location>
</feature>
<reference evidence="2 3" key="1">
    <citation type="submission" date="2024-09" db="EMBL/GenBank/DDBJ databases">
        <authorList>
            <person name="Zhang Z.-H."/>
        </authorList>
    </citation>
    <scope>NUCLEOTIDE SEQUENCE [LARGE SCALE GENOMIC DNA]</scope>
    <source>
        <strain evidence="2 3">HHTR114</strain>
    </source>
</reference>
<sequence length="172" mass="18012">MKTTIVLSVLSAAMLLTACGGGSEEAREKKMEAEAAKHGVDADVELDDNGDVASVRINNGLGATVGSNLDLPDGFPSDVPMDGGWSIISTSAVPGQQDGFMVQAMSDESVADLAEQAQRDMTAAGWSEIAADNPTPQMSRLGFEKDGRMTNYILMDAGEKTSIQVVTMKKPG</sequence>
<name>A0ABW1L124_9PROT</name>
<dbReference type="Proteomes" id="UP001596116">
    <property type="component" value="Unassembled WGS sequence"/>
</dbReference>
<comment type="caution">
    <text evidence="2">The sequence shown here is derived from an EMBL/GenBank/DDBJ whole genome shotgun (WGS) entry which is preliminary data.</text>
</comment>
<dbReference type="PROSITE" id="PS51257">
    <property type="entry name" value="PROKAR_LIPOPROTEIN"/>
    <property type="match status" value="1"/>
</dbReference>
<protein>
    <recommendedName>
        <fullName evidence="4">Lipoprotein</fullName>
    </recommendedName>
</protein>
<evidence type="ECO:0000313" key="3">
    <source>
        <dbReference type="Proteomes" id="UP001596116"/>
    </source>
</evidence>
<dbReference type="RefSeq" id="WP_379882819.1">
    <property type="nucleotide sequence ID" value="NZ_JBHPON010000002.1"/>
</dbReference>
<proteinExistence type="predicted"/>
<gene>
    <name evidence="2" type="ORF">ACFMB1_10435</name>
</gene>
<accession>A0ABW1L124</accession>
<dbReference type="EMBL" id="JBHPON010000002">
    <property type="protein sequence ID" value="MFC6035962.1"/>
    <property type="molecule type" value="Genomic_DNA"/>
</dbReference>
<evidence type="ECO:0008006" key="4">
    <source>
        <dbReference type="Google" id="ProtNLM"/>
    </source>
</evidence>
<evidence type="ECO:0000313" key="2">
    <source>
        <dbReference type="EMBL" id="MFC6035962.1"/>
    </source>
</evidence>
<keyword evidence="3" id="KW-1185">Reference proteome</keyword>
<organism evidence="2 3">
    <name type="scientific">Hyphococcus aureus</name>
    <dbReference type="NCBI Taxonomy" id="2666033"/>
    <lineage>
        <taxon>Bacteria</taxon>
        <taxon>Pseudomonadati</taxon>
        <taxon>Pseudomonadota</taxon>
        <taxon>Alphaproteobacteria</taxon>
        <taxon>Parvularculales</taxon>
        <taxon>Parvularculaceae</taxon>
        <taxon>Hyphococcus</taxon>
    </lineage>
</organism>
<feature type="chain" id="PRO_5047422061" description="Lipoprotein" evidence="1">
    <location>
        <begin position="19"/>
        <end position="172"/>
    </location>
</feature>
<evidence type="ECO:0000256" key="1">
    <source>
        <dbReference type="SAM" id="SignalP"/>
    </source>
</evidence>